<dbReference type="STRING" id="1920490.GCA_001895925_03528"/>
<sequence>MDLFNFYEPQGQEVPIVANLPHSGMFVPSAIAAQFTPEHLQALPNTDWHLDQLYASLPRFGITVLQATHSRYVVDLNRQIKESVFGDFWTAVIPEKTAFGQPIYQTTPSEPEIAARVRDFYLPYHDRLAAIVQEKLDRFGKVYLLDLHSFLGLIADQVCLGNRNGQTSSEFLISIVEQSFLQAGYQTVRNKVFTGGYITGHYGQLPGVEALQIEVRYPVYLDETQLEKPQPPDWNVPQFESAKKKFDGIFGSIAHALK</sequence>
<accession>A0A2T1DKD0</accession>
<name>A0A2T1DKD0_9CYAN</name>
<evidence type="ECO:0000313" key="2">
    <source>
        <dbReference type="Proteomes" id="UP000238634"/>
    </source>
</evidence>
<dbReference type="AlphaFoldDB" id="A0A2T1DKD0"/>
<dbReference type="EMBL" id="PVWG01000004">
    <property type="protein sequence ID" value="PSB20911.1"/>
    <property type="molecule type" value="Genomic_DNA"/>
</dbReference>
<organism evidence="1 2">
    <name type="scientific">Phormidesmis priestleyi ULC007</name>
    <dbReference type="NCBI Taxonomy" id="1920490"/>
    <lineage>
        <taxon>Bacteria</taxon>
        <taxon>Bacillati</taxon>
        <taxon>Cyanobacteriota</taxon>
        <taxon>Cyanophyceae</taxon>
        <taxon>Leptolyngbyales</taxon>
        <taxon>Leptolyngbyaceae</taxon>
        <taxon>Phormidesmis</taxon>
    </lineage>
</organism>
<evidence type="ECO:0000313" key="1">
    <source>
        <dbReference type="EMBL" id="PSB20911.1"/>
    </source>
</evidence>
<dbReference type="SUPFAM" id="SSF53187">
    <property type="entry name" value="Zn-dependent exopeptidases"/>
    <property type="match status" value="1"/>
</dbReference>
<proteinExistence type="predicted"/>
<dbReference type="GO" id="GO:0016787">
    <property type="term" value="F:hydrolase activity"/>
    <property type="evidence" value="ECO:0007669"/>
    <property type="project" value="UniProtKB-KW"/>
</dbReference>
<protein>
    <submittedName>
        <fullName evidence="1">N-formylglutamate amidohydrolase</fullName>
    </submittedName>
</protein>
<keyword evidence="2" id="KW-1185">Reference proteome</keyword>
<keyword evidence="1" id="KW-0378">Hydrolase</keyword>
<dbReference type="InterPro" id="IPR007709">
    <property type="entry name" value="N-FG_amidohydro"/>
</dbReference>
<dbReference type="Pfam" id="PF05013">
    <property type="entry name" value="FGase"/>
    <property type="match status" value="1"/>
</dbReference>
<reference evidence="1 2" key="2">
    <citation type="submission" date="2018-03" db="EMBL/GenBank/DDBJ databases">
        <title>The ancient ancestry and fast evolution of plastids.</title>
        <authorList>
            <person name="Moore K.R."/>
            <person name="Magnabosco C."/>
            <person name="Momper L."/>
            <person name="Gold D.A."/>
            <person name="Bosak T."/>
            <person name="Fournier G.P."/>
        </authorList>
    </citation>
    <scope>NUCLEOTIDE SEQUENCE [LARGE SCALE GENOMIC DNA]</scope>
    <source>
        <strain evidence="1 2">ULC007</strain>
    </source>
</reference>
<dbReference type="OrthoDB" id="8716700at2"/>
<gene>
    <name evidence="1" type="ORF">C7B65_05745</name>
</gene>
<dbReference type="Gene3D" id="3.40.630.40">
    <property type="entry name" value="Zn-dependent exopeptidases"/>
    <property type="match status" value="1"/>
</dbReference>
<comment type="caution">
    <text evidence="1">The sequence shown here is derived from an EMBL/GenBank/DDBJ whole genome shotgun (WGS) entry which is preliminary data.</text>
</comment>
<dbReference type="Proteomes" id="UP000238634">
    <property type="component" value="Unassembled WGS sequence"/>
</dbReference>
<reference evidence="1 2" key="1">
    <citation type="submission" date="2018-02" db="EMBL/GenBank/DDBJ databases">
        <authorList>
            <person name="Cohen D.B."/>
            <person name="Kent A.D."/>
        </authorList>
    </citation>
    <scope>NUCLEOTIDE SEQUENCE [LARGE SCALE GENOMIC DNA]</scope>
    <source>
        <strain evidence="1 2">ULC007</strain>
    </source>
</reference>